<dbReference type="PANTHER" id="PTHR13647">
    <property type="entry name" value="INSULIN-LIKE PEPTIDE 2-RELATED"/>
    <property type="match status" value="1"/>
</dbReference>
<proteinExistence type="inferred from homology"/>
<sequence length="144" mass="16988">MILVYLPMDFKTVWVALYLVFLAYVHCMSRVTLPHPDALVRYCGDRFPDISSLVCQDMYHHADKKSKYRHPKNIYLDYIYENYPTEEQRYSFPFVMRSNANKLLRMKRDTNPTIECCLKPCKLKEIQTYCEEPDPASPSASKST</sequence>
<reference evidence="7" key="1">
    <citation type="submission" date="2020-08" db="EMBL/GenBank/DDBJ databases">
        <title>Genome sequencing and assembly of the red palm weevil Rhynchophorus ferrugineus.</title>
        <authorList>
            <person name="Dias G.B."/>
            <person name="Bergman C.M."/>
            <person name="Manee M."/>
        </authorList>
    </citation>
    <scope>NUCLEOTIDE SEQUENCE</scope>
    <source>
        <strain evidence="7">AA-2017</strain>
        <tissue evidence="7">Whole larva</tissue>
    </source>
</reference>
<gene>
    <name evidence="7" type="ORF">GWI33_018134</name>
</gene>
<dbReference type="SMART" id="SM00078">
    <property type="entry name" value="IlGF"/>
    <property type="match status" value="1"/>
</dbReference>
<keyword evidence="8" id="KW-1185">Reference proteome</keyword>
<evidence type="ECO:0000256" key="5">
    <source>
        <dbReference type="ARBA" id="ARBA00023157"/>
    </source>
</evidence>
<dbReference type="Proteomes" id="UP000625711">
    <property type="component" value="Unassembled WGS sequence"/>
</dbReference>
<dbReference type="InterPro" id="IPR016179">
    <property type="entry name" value="Insulin-like"/>
</dbReference>
<dbReference type="EMBL" id="JAACXV010014301">
    <property type="protein sequence ID" value="KAF7268785.1"/>
    <property type="molecule type" value="Genomic_DNA"/>
</dbReference>
<keyword evidence="3" id="KW-0165">Cleavage on pair of basic residues</keyword>
<comment type="subunit">
    <text evidence="2">Heterodimer of a B chain and an A chain linked by two disulfide bonds.</text>
</comment>
<evidence type="ECO:0000256" key="3">
    <source>
        <dbReference type="ARBA" id="ARBA00022685"/>
    </source>
</evidence>
<keyword evidence="4" id="KW-0732">Signal</keyword>
<accession>A0A834M6R4</accession>
<evidence type="ECO:0000256" key="1">
    <source>
        <dbReference type="ARBA" id="ARBA00009034"/>
    </source>
</evidence>
<dbReference type="SUPFAM" id="SSF56994">
    <property type="entry name" value="Insulin-like"/>
    <property type="match status" value="1"/>
</dbReference>
<dbReference type="InterPro" id="IPR022353">
    <property type="entry name" value="Insulin_CS"/>
</dbReference>
<comment type="similarity">
    <text evidence="1">Belongs to the insulin family.</text>
</comment>
<evidence type="ECO:0000256" key="4">
    <source>
        <dbReference type="ARBA" id="ARBA00022729"/>
    </source>
</evidence>
<feature type="domain" description="Insulin-like" evidence="6">
    <location>
        <begin position="40"/>
        <end position="130"/>
    </location>
</feature>
<evidence type="ECO:0000259" key="6">
    <source>
        <dbReference type="SMART" id="SM00078"/>
    </source>
</evidence>
<dbReference type="GO" id="GO:0005576">
    <property type="term" value="C:extracellular region"/>
    <property type="evidence" value="ECO:0007669"/>
    <property type="project" value="InterPro"/>
</dbReference>
<dbReference type="GO" id="GO:0005179">
    <property type="term" value="F:hormone activity"/>
    <property type="evidence" value="ECO:0007669"/>
    <property type="project" value="InterPro"/>
</dbReference>
<dbReference type="PANTHER" id="PTHR13647:SF4">
    <property type="entry name" value="INSULIN-LIKE PEPTIDE 1-RELATED"/>
    <property type="match status" value="1"/>
</dbReference>
<dbReference type="OrthoDB" id="10019596at2759"/>
<evidence type="ECO:0000313" key="7">
    <source>
        <dbReference type="EMBL" id="KAF7268785.1"/>
    </source>
</evidence>
<dbReference type="AlphaFoldDB" id="A0A834M6R4"/>
<evidence type="ECO:0000313" key="8">
    <source>
        <dbReference type="Proteomes" id="UP000625711"/>
    </source>
</evidence>
<comment type="caution">
    <text evidence="7">The sequence shown here is derived from an EMBL/GenBank/DDBJ whole genome shotgun (WGS) entry which is preliminary data.</text>
</comment>
<protein>
    <recommendedName>
        <fullName evidence="6">Insulin-like domain-containing protein</fullName>
    </recommendedName>
</protein>
<evidence type="ECO:0000256" key="2">
    <source>
        <dbReference type="ARBA" id="ARBA00011207"/>
    </source>
</evidence>
<dbReference type="InterPro" id="IPR036438">
    <property type="entry name" value="Insulin-like_sf"/>
</dbReference>
<name>A0A834M6R4_RHYFE</name>
<organism evidence="7 8">
    <name type="scientific">Rhynchophorus ferrugineus</name>
    <name type="common">Red palm weevil</name>
    <name type="synonym">Curculio ferrugineus</name>
    <dbReference type="NCBI Taxonomy" id="354439"/>
    <lineage>
        <taxon>Eukaryota</taxon>
        <taxon>Metazoa</taxon>
        <taxon>Ecdysozoa</taxon>
        <taxon>Arthropoda</taxon>
        <taxon>Hexapoda</taxon>
        <taxon>Insecta</taxon>
        <taxon>Pterygota</taxon>
        <taxon>Neoptera</taxon>
        <taxon>Endopterygota</taxon>
        <taxon>Coleoptera</taxon>
        <taxon>Polyphaga</taxon>
        <taxon>Cucujiformia</taxon>
        <taxon>Curculionidae</taxon>
        <taxon>Dryophthorinae</taxon>
        <taxon>Rhynchophorus</taxon>
    </lineage>
</organism>
<dbReference type="PROSITE" id="PS00262">
    <property type="entry name" value="INSULIN"/>
    <property type="match status" value="1"/>
</dbReference>
<dbReference type="Gene3D" id="1.10.100.10">
    <property type="entry name" value="Insulin-like"/>
    <property type="match status" value="1"/>
</dbReference>
<keyword evidence="5" id="KW-1015">Disulfide bond</keyword>